<keyword evidence="4" id="KW-0411">Iron-sulfur</keyword>
<dbReference type="RefSeq" id="WP_090364656.1">
    <property type="nucleotide sequence ID" value="NZ_FNEM01000005.1"/>
</dbReference>
<dbReference type="AlphaFoldDB" id="A0A1G8RAM8"/>
<dbReference type="EMBL" id="FNEM01000005">
    <property type="protein sequence ID" value="SDJ14114.1"/>
    <property type="molecule type" value="Genomic_DNA"/>
</dbReference>
<evidence type="ECO:0000256" key="2">
    <source>
        <dbReference type="ARBA" id="ARBA00022723"/>
    </source>
</evidence>
<accession>A0A1G8RAM8</accession>
<evidence type="ECO:0000313" key="7">
    <source>
        <dbReference type="Proteomes" id="UP000199527"/>
    </source>
</evidence>
<dbReference type="OrthoDB" id="9808559at2"/>
<name>A0A1G8RAM8_9GAMM</name>
<evidence type="ECO:0000256" key="1">
    <source>
        <dbReference type="ARBA" id="ARBA00022485"/>
    </source>
</evidence>
<evidence type="ECO:0000313" key="6">
    <source>
        <dbReference type="EMBL" id="SDJ14114.1"/>
    </source>
</evidence>
<evidence type="ECO:0000256" key="3">
    <source>
        <dbReference type="ARBA" id="ARBA00023004"/>
    </source>
</evidence>
<evidence type="ECO:0000259" key="5">
    <source>
        <dbReference type="PROSITE" id="PS51379"/>
    </source>
</evidence>
<dbReference type="PROSITE" id="PS51379">
    <property type="entry name" value="4FE4S_FER_2"/>
    <property type="match status" value="2"/>
</dbReference>
<reference evidence="7" key="1">
    <citation type="submission" date="2016-10" db="EMBL/GenBank/DDBJ databases">
        <authorList>
            <person name="Varghese N."/>
            <person name="Submissions S."/>
        </authorList>
    </citation>
    <scope>NUCLEOTIDE SEQUENCE [LARGE SCALE GENOMIC DNA]</scope>
    <source>
        <strain evidence="7">DSM 23317</strain>
    </source>
</reference>
<dbReference type="SUPFAM" id="SSF54862">
    <property type="entry name" value="4Fe-4S ferredoxins"/>
    <property type="match status" value="1"/>
</dbReference>
<dbReference type="Pfam" id="PF12837">
    <property type="entry name" value="Fer4_6"/>
    <property type="match status" value="1"/>
</dbReference>
<proteinExistence type="predicted"/>
<feature type="domain" description="4Fe-4S ferredoxin-type" evidence="5">
    <location>
        <begin position="66"/>
        <end position="95"/>
    </location>
</feature>
<keyword evidence="7" id="KW-1185">Reference proteome</keyword>
<organism evidence="6 7">
    <name type="scientific">Ferrimonas sediminum</name>
    <dbReference type="NCBI Taxonomy" id="718193"/>
    <lineage>
        <taxon>Bacteria</taxon>
        <taxon>Pseudomonadati</taxon>
        <taxon>Pseudomonadota</taxon>
        <taxon>Gammaproteobacteria</taxon>
        <taxon>Alteromonadales</taxon>
        <taxon>Ferrimonadaceae</taxon>
        <taxon>Ferrimonas</taxon>
    </lineage>
</organism>
<dbReference type="InterPro" id="IPR017896">
    <property type="entry name" value="4Fe4S_Fe-S-bd"/>
</dbReference>
<gene>
    <name evidence="6" type="ORF">SAMN04488540_105117</name>
</gene>
<feature type="domain" description="4Fe-4S ferredoxin-type" evidence="5">
    <location>
        <begin position="33"/>
        <end position="62"/>
    </location>
</feature>
<keyword evidence="1" id="KW-0004">4Fe-4S</keyword>
<keyword evidence="3" id="KW-0408">Iron</keyword>
<dbReference type="Gene3D" id="3.30.70.3270">
    <property type="match status" value="1"/>
</dbReference>
<dbReference type="GO" id="GO:0046872">
    <property type="term" value="F:metal ion binding"/>
    <property type="evidence" value="ECO:0007669"/>
    <property type="project" value="UniProtKB-KW"/>
</dbReference>
<sequence>MGIVKLLFRNLLKGPSTDPFPFGDTFTPKALRGRIEFDASRCTGCRMCEYVCAGGAIRFQETDAGLKFHLWHNSCAFCGLCEHYCVPGAIRMTQDWHLAHPQQEKYTMVEQGVVRRLPCEGCQVAMVPTTERLIGRAYAGSNAAIESLSRLCPDCRRQRSARQLTKGELL</sequence>
<dbReference type="PANTHER" id="PTHR43687">
    <property type="entry name" value="ADENYLYLSULFATE REDUCTASE, BETA SUBUNIT"/>
    <property type="match status" value="1"/>
</dbReference>
<evidence type="ECO:0000256" key="4">
    <source>
        <dbReference type="ARBA" id="ARBA00023014"/>
    </source>
</evidence>
<dbReference type="InterPro" id="IPR050572">
    <property type="entry name" value="Fe-S_Ferredoxin"/>
</dbReference>
<keyword evidence="2" id="KW-0479">Metal-binding</keyword>
<protein>
    <submittedName>
        <fullName evidence="6">4Fe-4S dicluster domain-containing protein</fullName>
    </submittedName>
</protein>
<dbReference type="PANTHER" id="PTHR43687:SF4">
    <property type="entry name" value="BLR5484 PROTEIN"/>
    <property type="match status" value="1"/>
</dbReference>
<dbReference type="GO" id="GO:0051539">
    <property type="term" value="F:4 iron, 4 sulfur cluster binding"/>
    <property type="evidence" value="ECO:0007669"/>
    <property type="project" value="UniProtKB-KW"/>
</dbReference>
<dbReference type="Proteomes" id="UP000199527">
    <property type="component" value="Unassembled WGS sequence"/>
</dbReference>